<sequence length="387" mass="43151">MPYSHIQWPEGLDEARFLAEYWQQKPLLIRQALPDFETPLPADELAGLSLEPETTPRLITQDGTGAYHLEHGPFEADRFETLTGNDWSLLVTDVEKHLPDILHYLQPFGFLPGWRIDDLMISYAPLGASVGAHIDEYDVFLLQASGARRWSIEAPAAASYELVPDSELKLLSSFKATDTWELEAGDLLYLPPGVPHHGVASAEPCTTWSIGFRAPTTADFVMRMAEMICEKLPKQRYTDAPLTPATPGEIDGNALARFADIWNQAIGSNKETLAMMTGQFLTESANVSNTSRVDDDESLDSFADDYWQAAPFSRFAWRSLSDDNSDNATVQLFVDGEAHQCSRRFAIELCRAGNSINSTDHQLSTDDATLLRQLAFEGSLMRQEDEE</sequence>
<dbReference type="GO" id="GO:0046872">
    <property type="term" value="F:metal ion binding"/>
    <property type="evidence" value="ECO:0007669"/>
    <property type="project" value="UniProtKB-KW"/>
</dbReference>
<feature type="domain" description="JmjC" evidence="4">
    <location>
        <begin position="100"/>
        <end position="229"/>
    </location>
</feature>
<dbReference type="AlphaFoldDB" id="A0A2Z2NTW4"/>
<evidence type="ECO:0000256" key="2">
    <source>
        <dbReference type="ARBA" id="ARBA00022723"/>
    </source>
</evidence>
<dbReference type="Pfam" id="PF08007">
    <property type="entry name" value="JmjC_2"/>
    <property type="match status" value="1"/>
</dbReference>
<keyword evidence="5" id="KW-0689">Ribosomal protein</keyword>
<reference evidence="5 6" key="1">
    <citation type="submission" date="2016-12" db="EMBL/GenBank/DDBJ databases">
        <authorList>
            <person name="Song W.-J."/>
            <person name="Kurnit D.M."/>
        </authorList>
    </citation>
    <scope>NUCLEOTIDE SEQUENCE [LARGE SCALE GENOMIC DNA]</scope>
    <source>
        <strain evidence="5 6">IMCC3135</strain>
    </source>
</reference>
<organism evidence="5 6">
    <name type="scientific">Granulosicoccus antarcticus IMCC3135</name>
    <dbReference type="NCBI Taxonomy" id="1192854"/>
    <lineage>
        <taxon>Bacteria</taxon>
        <taxon>Pseudomonadati</taxon>
        <taxon>Pseudomonadota</taxon>
        <taxon>Gammaproteobacteria</taxon>
        <taxon>Chromatiales</taxon>
        <taxon>Granulosicoccaceae</taxon>
        <taxon>Granulosicoccus</taxon>
    </lineage>
</organism>
<dbReference type="EC" id="1.14.11.47" evidence="5"/>
<evidence type="ECO:0000256" key="3">
    <source>
        <dbReference type="ARBA" id="ARBA00023004"/>
    </source>
</evidence>
<dbReference type="Proteomes" id="UP000250079">
    <property type="component" value="Chromosome"/>
</dbReference>
<dbReference type="SMART" id="SM00558">
    <property type="entry name" value="JmjC"/>
    <property type="match status" value="1"/>
</dbReference>
<keyword evidence="5" id="KW-0687">Ribonucleoprotein</keyword>
<accession>A0A2Z2NTW4</accession>
<keyword evidence="3" id="KW-0408">Iron</keyword>
<dbReference type="GO" id="GO:0005840">
    <property type="term" value="C:ribosome"/>
    <property type="evidence" value="ECO:0007669"/>
    <property type="project" value="UniProtKB-KW"/>
</dbReference>
<keyword evidence="5" id="KW-0560">Oxidoreductase</keyword>
<evidence type="ECO:0000313" key="5">
    <source>
        <dbReference type="EMBL" id="ASJ75002.1"/>
    </source>
</evidence>
<gene>
    <name evidence="5" type="primary">roxA</name>
    <name evidence="5" type="ORF">IMCC3135_24690</name>
</gene>
<name>A0A2Z2NTW4_9GAMM</name>
<keyword evidence="2" id="KW-0479">Metal-binding</keyword>
<keyword evidence="6" id="KW-1185">Reference proteome</keyword>
<dbReference type="RefSeq" id="WP_088919967.1">
    <property type="nucleotide sequence ID" value="NZ_CP018632.1"/>
</dbReference>
<dbReference type="Gene3D" id="2.60.120.650">
    <property type="entry name" value="Cupin"/>
    <property type="match status" value="1"/>
</dbReference>
<proteinExistence type="predicted"/>
<evidence type="ECO:0000259" key="4">
    <source>
        <dbReference type="PROSITE" id="PS51184"/>
    </source>
</evidence>
<protein>
    <submittedName>
        <fullName evidence="5">50S ribosomal protein L16 3-hydroxylase</fullName>
        <ecNumber evidence="5">1.14.11.47</ecNumber>
    </submittedName>
</protein>
<evidence type="ECO:0000313" key="6">
    <source>
        <dbReference type="Proteomes" id="UP000250079"/>
    </source>
</evidence>
<dbReference type="PANTHER" id="PTHR13096">
    <property type="entry name" value="MINA53 MYC INDUCED NUCLEAR ANTIGEN"/>
    <property type="match status" value="1"/>
</dbReference>
<dbReference type="Gene3D" id="3.40.366.30">
    <property type="entry name" value="50S ribosomal protein L16 arginine hydroxylase, Chain A, Domain 2"/>
    <property type="match status" value="1"/>
</dbReference>
<comment type="cofactor">
    <cofactor evidence="1">
        <name>Fe(2+)</name>
        <dbReference type="ChEBI" id="CHEBI:29033"/>
    </cofactor>
</comment>
<dbReference type="KEGG" id="gai:IMCC3135_24690"/>
<dbReference type="GO" id="GO:0016706">
    <property type="term" value="F:2-oxoglutarate-dependent dioxygenase activity"/>
    <property type="evidence" value="ECO:0007669"/>
    <property type="project" value="TreeGrafter"/>
</dbReference>
<dbReference type="InterPro" id="IPR039994">
    <property type="entry name" value="NO66-like"/>
</dbReference>
<dbReference type="PROSITE" id="PS51184">
    <property type="entry name" value="JMJC"/>
    <property type="match status" value="1"/>
</dbReference>
<dbReference type="OrthoDB" id="9764016at2"/>
<dbReference type="InterPro" id="IPR003347">
    <property type="entry name" value="JmjC_dom"/>
</dbReference>
<dbReference type="PANTHER" id="PTHR13096:SF8">
    <property type="entry name" value="RIBOSOMAL OXYGENASE 1"/>
    <property type="match status" value="1"/>
</dbReference>
<dbReference type="EMBL" id="CP018632">
    <property type="protein sequence ID" value="ASJ75002.1"/>
    <property type="molecule type" value="Genomic_DNA"/>
</dbReference>
<evidence type="ECO:0000256" key="1">
    <source>
        <dbReference type="ARBA" id="ARBA00001954"/>
    </source>
</evidence>
<dbReference type="SUPFAM" id="SSF51197">
    <property type="entry name" value="Clavaminate synthase-like"/>
    <property type="match status" value="1"/>
</dbReference>